<comment type="cofactor">
    <cofactor evidence="1">
        <name>[3Fe-4S] cluster</name>
        <dbReference type="ChEBI" id="CHEBI:21137"/>
    </cofactor>
</comment>
<dbReference type="Pfam" id="PF13237">
    <property type="entry name" value="Fer4_10"/>
    <property type="match status" value="1"/>
</dbReference>
<feature type="domain" description="4Fe-4S ferredoxin-type" evidence="14">
    <location>
        <begin position="146"/>
        <end position="175"/>
    </location>
</feature>
<evidence type="ECO:0000256" key="12">
    <source>
        <dbReference type="ARBA" id="ARBA00023291"/>
    </source>
</evidence>
<comment type="cofactor">
    <cofactor evidence="13">
        <name>[2Fe-2S] cluster</name>
        <dbReference type="ChEBI" id="CHEBI:190135"/>
    </cofactor>
</comment>
<dbReference type="PANTHER" id="PTHR11921">
    <property type="entry name" value="SUCCINATE DEHYDROGENASE IRON-SULFUR PROTEIN"/>
    <property type="match status" value="1"/>
</dbReference>
<keyword evidence="9" id="KW-0560">Oxidoreductase</keyword>
<evidence type="ECO:0000313" key="15">
    <source>
        <dbReference type="EMBL" id="MFA9950792.1"/>
    </source>
</evidence>
<evidence type="ECO:0000256" key="6">
    <source>
        <dbReference type="ARBA" id="ARBA00022532"/>
    </source>
</evidence>
<evidence type="ECO:0000256" key="5">
    <source>
        <dbReference type="ARBA" id="ARBA00022485"/>
    </source>
</evidence>
<evidence type="ECO:0000256" key="3">
    <source>
        <dbReference type="ARBA" id="ARBA00009433"/>
    </source>
</evidence>
<dbReference type="Proteomes" id="UP001574673">
    <property type="component" value="Unassembled WGS sequence"/>
</dbReference>
<comment type="cofactor">
    <cofactor evidence="2">
        <name>[4Fe-4S] cluster</name>
        <dbReference type="ChEBI" id="CHEBI:49883"/>
    </cofactor>
</comment>
<dbReference type="PANTHER" id="PTHR11921:SF29">
    <property type="entry name" value="SUCCINATE DEHYDROGENASE [UBIQUINONE] IRON-SULFUR SUBUNIT, MITOCHONDRIAL"/>
    <property type="match status" value="1"/>
</dbReference>
<accession>A0ABV4UI69</accession>
<dbReference type="NCBIfam" id="TIGR00384">
    <property type="entry name" value="dhsB"/>
    <property type="match status" value="1"/>
</dbReference>
<sequence>MSEQKFIEIEVLRYLPESDEAPHSEVYKVPFTNDMSVLQGIQYIKDNFDGTLTFRWSCRMAICGSCGMMINGIPKLSCETFIRDYYQEGQTNRITVEALSHFPIDKDLVVDFSGFIDKLESVHPYIIPKEPRTLEEGEYIQTPAQVQEYMQFTSCINCTLCYAACPQYGLNPDFIGPGAIALLHRYNMDSRDGGSKQRMELLASEEGVYVCSAVAYCSEVCPKHVDPGNAVNLNKIEAAKDYFLRFLSPKGGAQ</sequence>
<dbReference type="PROSITE" id="PS51379">
    <property type="entry name" value="4FE4S_FER_2"/>
    <property type="match status" value="1"/>
</dbReference>
<name>A0ABV4UI69_9RHOO</name>
<dbReference type="SUPFAM" id="SSF46548">
    <property type="entry name" value="alpha-helical ferredoxin"/>
    <property type="match status" value="1"/>
</dbReference>
<keyword evidence="10" id="KW-0408">Iron</keyword>
<dbReference type="RefSeq" id="WP_418891825.1">
    <property type="nucleotide sequence ID" value="NZ_JBEUWX010000002.1"/>
</dbReference>
<dbReference type="EMBL" id="JBEUWX010000002">
    <property type="protein sequence ID" value="MFA9950792.1"/>
    <property type="molecule type" value="Genomic_DNA"/>
</dbReference>
<dbReference type="SUPFAM" id="SSF54292">
    <property type="entry name" value="2Fe-2S ferredoxin-like"/>
    <property type="match status" value="1"/>
</dbReference>
<dbReference type="InterPro" id="IPR012675">
    <property type="entry name" value="Beta-grasp_dom_sf"/>
</dbReference>
<keyword evidence="11" id="KW-0411">Iron-sulfur</keyword>
<protein>
    <recommendedName>
        <fullName evidence="4">succinate dehydrogenase</fullName>
        <ecNumber evidence="4">1.3.5.1</ecNumber>
    </recommendedName>
</protein>
<evidence type="ECO:0000256" key="7">
    <source>
        <dbReference type="ARBA" id="ARBA00022714"/>
    </source>
</evidence>
<keyword evidence="6" id="KW-0816">Tricarboxylic acid cycle</keyword>
<dbReference type="Pfam" id="PF13085">
    <property type="entry name" value="Fer2_3"/>
    <property type="match status" value="1"/>
</dbReference>
<dbReference type="InterPro" id="IPR006058">
    <property type="entry name" value="2Fe2S_fd_BS"/>
</dbReference>
<evidence type="ECO:0000256" key="13">
    <source>
        <dbReference type="ARBA" id="ARBA00034078"/>
    </source>
</evidence>
<evidence type="ECO:0000256" key="10">
    <source>
        <dbReference type="ARBA" id="ARBA00023004"/>
    </source>
</evidence>
<organism evidence="15 16">
    <name type="scientific">Dentiradicibacter hellwigii</name>
    <dbReference type="NCBI Taxonomy" id="3149053"/>
    <lineage>
        <taxon>Bacteria</taxon>
        <taxon>Pseudomonadati</taxon>
        <taxon>Pseudomonadota</taxon>
        <taxon>Betaproteobacteria</taxon>
        <taxon>Rhodocyclales</taxon>
        <taxon>Rhodocyclaceae</taxon>
        <taxon>Dentiradicibacter</taxon>
    </lineage>
</organism>
<keyword evidence="12" id="KW-0003">3Fe-4S</keyword>
<dbReference type="InterPro" id="IPR017896">
    <property type="entry name" value="4Fe4S_Fe-S-bd"/>
</dbReference>
<keyword evidence="8" id="KW-0479">Metal-binding</keyword>
<reference evidence="16" key="1">
    <citation type="submission" date="2024-06" db="EMBL/GenBank/DDBJ databases">
        <title>Radixoralia hellwigii gen. nov., sp nov., isolated from a root canal in the human oral cavity.</title>
        <authorList>
            <person name="Bartsch S."/>
            <person name="Wittmer A."/>
            <person name="Schulz A.-K."/>
            <person name="Neumann-Schaal M."/>
            <person name="Wolf J."/>
            <person name="Gronow S."/>
            <person name="Tennert C."/>
            <person name="Haecker G."/>
            <person name="Cieplik F."/>
            <person name="Al-Ahmad A."/>
        </authorList>
    </citation>
    <scope>NUCLEOTIDE SEQUENCE [LARGE SCALE GENOMIC DNA]</scope>
    <source>
        <strain evidence="16">Wk13</strain>
    </source>
</reference>
<proteinExistence type="inferred from homology"/>
<dbReference type="InterPro" id="IPR050573">
    <property type="entry name" value="SDH/FRD_Iron-Sulfur"/>
</dbReference>
<comment type="similarity">
    <text evidence="3">Belongs to the succinate dehydrogenase/fumarate reductase iron-sulfur protein family.</text>
</comment>
<dbReference type="PROSITE" id="PS00198">
    <property type="entry name" value="4FE4S_FER_1"/>
    <property type="match status" value="1"/>
</dbReference>
<evidence type="ECO:0000256" key="4">
    <source>
        <dbReference type="ARBA" id="ARBA00012792"/>
    </source>
</evidence>
<evidence type="ECO:0000256" key="8">
    <source>
        <dbReference type="ARBA" id="ARBA00022723"/>
    </source>
</evidence>
<dbReference type="NCBIfam" id="NF004616">
    <property type="entry name" value="PRK05950.1"/>
    <property type="match status" value="1"/>
</dbReference>
<dbReference type="PROSITE" id="PS00197">
    <property type="entry name" value="2FE2S_FER_1"/>
    <property type="match status" value="1"/>
</dbReference>
<comment type="caution">
    <text evidence="15">The sequence shown here is derived from an EMBL/GenBank/DDBJ whole genome shotgun (WGS) entry which is preliminary data.</text>
</comment>
<evidence type="ECO:0000256" key="1">
    <source>
        <dbReference type="ARBA" id="ARBA00001927"/>
    </source>
</evidence>
<dbReference type="InterPro" id="IPR017900">
    <property type="entry name" value="4Fe4S_Fe_S_CS"/>
</dbReference>
<evidence type="ECO:0000256" key="2">
    <source>
        <dbReference type="ARBA" id="ARBA00001966"/>
    </source>
</evidence>
<dbReference type="InterPro" id="IPR025192">
    <property type="entry name" value="Succ_DH/fum_Rdtase_N"/>
</dbReference>
<evidence type="ECO:0000313" key="16">
    <source>
        <dbReference type="Proteomes" id="UP001574673"/>
    </source>
</evidence>
<dbReference type="EC" id="1.3.5.1" evidence="4"/>
<evidence type="ECO:0000259" key="14">
    <source>
        <dbReference type="PROSITE" id="PS51379"/>
    </source>
</evidence>
<dbReference type="InterPro" id="IPR009051">
    <property type="entry name" value="Helical_ferredxn"/>
</dbReference>
<evidence type="ECO:0000256" key="11">
    <source>
        <dbReference type="ARBA" id="ARBA00023014"/>
    </source>
</evidence>
<dbReference type="InterPro" id="IPR004489">
    <property type="entry name" value="Succ_DH/fum_Rdtase_Fe-S"/>
</dbReference>
<keyword evidence="16" id="KW-1185">Reference proteome</keyword>
<evidence type="ECO:0000256" key="9">
    <source>
        <dbReference type="ARBA" id="ARBA00023002"/>
    </source>
</evidence>
<dbReference type="Gene3D" id="3.10.20.30">
    <property type="match status" value="1"/>
</dbReference>
<dbReference type="Gene3D" id="1.10.1060.10">
    <property type="entry name" value="Alpha-helical ferredoxin"/>
    <property type="match status" value="1"/>
</dbReference>
<gene>
    <name evidence="15" type="ORF">ABCS64_10750</name>
</gene>
<dbReference type="InterPro" id="IPR036010">
    <property type="entry name" value="2Fe-2S_ferredoxin-like_sf"/>
</dbReference>
<dbReference type="NCBIfam" id="NF009051">
    <property type="entry name" value="PRK12385.1"/>
    <property type="match status" value="1"/>
</dbReference>
<keyword evidence="7" id="KW-0001">2Fe-2S</keyword>
<keyword evidence="5" id="KW-0004">4Fe-4S</keyword>